<dbReference type="NCBIfam" id="TIGR01727">
    <property type="entry name" value="oligo_HPY"/>
    <property type="match status" value="1"/>
</dbReference>
<feature type="domain" description="ABC transporter" evidence="6">
    <location>
        <begin position="324"/>
        <end position="574"/>
    </location>
</feature>
<dbReference type="PANTHER" id="PTHR43776">
    <property type="entry name" value="TRANSPORT ATP-BINDING PROTEIN"/>
    <property type="match status" value="1"/>
</dbReference>
<evidence type="ECO:0000256" key="5">
    <source>
        <dbReference type="ARBA" id="ARBA00022840"/>
    </source>
</evidence>
<dbReference type="PROSITE" id="PS00211">
    <property type="entry name" value="ABC_TRANSPORTER_1"/>
    <property type="match status" value="1"/>
</dbReference>
<dbReference type="SUPFAM" id="SSF52540">
    <property type="entry name" value="P-loop containing nucleoside triphosphate hydrolases"/>
    <property type="match status" value="2"/>
</dbReference>
<dbReference type="EMBL" id="SRXV01000002">
    <property type="protein sequence ID" value="TGY93059.1"/>
    <property type="molecule type" value="Genomic_DNA"/>
</dbReference>
<evidence type="ECO:0000313" key="8">
    <source>
        <dbReference type="Proteomes" id="UP000305451"/>
    </source>
</evidence>
<accession>A0A4V3RZ67</accession>
<dbReference type="NCBIfam" id="NF007739">
    <property type="entry name" value="PRK10419.1"/>
    <property type="match status" value="2"/>
</dbReference>
<dbReference type="PANTHER" id="PTHR43776:SF7">
    <property type="entry name" value="D,D-DIPEPTIDE TRANSPORT ATP-BINDING PROTEIN DDPF-RELATED"/>
    <property type="match status" value="1"/>
</dbReference>
<dbReference type="InterPro" id="IPR027417">
    <property type="entry name" value="P-loop_NTPase"/>
</dbReference>
<proteinExistence type="inferred from homology"/>
<dbReference type="PROSITE" id="PS50893">
    <property type="entry name" value="ABC_TRANSPORTER_2"/>
    <property type="match status" value="2"/>
</dbReference>
<dbReference type="Gene3D" id="3.40.50.300">
    <property type="entry name" value="P-loop containing nucleotide triphosphate hydrolases"/>
    <property type="match status" value="2"/>
</dbReference>
<evidence type="ECO:0000256" key="3">
    <source>
        <dbReference type="ARBA" id="ARBA00022448"/>
    </source>
</evidence>
<dbReference type="GO" id="GO:0055085">
    <property type="term" value="P:transmembrane transport"/>
    <property type="evidence" value="ECO:0007669"/>
    <property type="project" value="UniProtKB-ARBA"/>
</dbReference>
<feature type="domain" description="ABC transporter" evidence="6">
    <location>
        <begin position="45"/>
        <end position="292"/>
    </location>
</feature>
<dbReference type="SMART" id="SM00382">
    <property type="entry name" value="AAA"/>
    <property type="match status" value="2"/>
</dbReference>
<evidence type="ECO:0000259" key="6">
    <source>
        <dbReference type="PROSITE" id="PS50893"/>
    </source>
</evidence>
<sequence length="652" mass="72173">MVTSGWTARWSGLHRASNYAARSRAGRPIKETLNLSDAKSPILQVRDLNIRFGTPDGDVHAVRGIDLEIQPGECLAVVGESGSGKSQTFLAAMGLLASNGRAQGSVRYRGEEILNLPPRKLNQVRGKSMTMIFQDPLTSLTPHMKVGQQLKEVLDVHMNLKGAAAEQRCIDWLERVRIPEARRRMNQYPHELSGGMRQRIMIAMAMLCEPDLLIADEPTTALDVTVQSQVLDIMDELKAETGAAIALITHDMGVVARMADRVQVMEQGAYVETGSVDAIFNAPAHEYTRMLLDAMPRIDQPDKPGQPKPEPYEAIRDKTPVLTARDVKVWYPVTVGGGLFPKTRPLKAVDGVSFDLRPGETLGVVGESGCGKSTLARAVLRLVPASAGQVSWIGKDLLSLPKEKMREAREDLQIVFQDPLASLDPRMTIGASIGEPLLTFRKLMGRAEREREIKAMMERVGLDPNMINRYPHELSGGQNQRVGIARAMILRPKLVICDEAVSALDVSIQAQIIHLLIDLQKEFGLSLIFISHDLSVVREISHRVMVLYLGRVVELADRKAIYEDARHPYTRALISAVPIPDPEIEKSRERIRLTGDLPSPMDSRAPLIFMKSKLIDDETAEQYRPELIEVAPGHWVAEHDPATDEPHGARAV</sequence>
<dbReference type="InterPro" id="IPR013563">
    <property type="entry name" value="Oligopep_ABC_C"/>
</dbReference>
<keyword evidence="3" id="KW-0813">Transport</keyword>
<dbReference type="GO" id="GO:0005524">
    <property type="term" value="F:ATP binding"/>
    <property type="evidence" value="ECO:0007669"/>
    <property type="project" value="UniProtKB-KW"/>
</dbReference>
<dbReference type="InterPro" id="IPR003439">
    <property type="entry name" value="ABC_transporter-like_ATP-bd"/>
</dbReference>
<gene>
    <name evidence="7" type="ORF">E5162_08330</name>
</gene>
<keyword evidence="8" id="KW-1185">Reference proteome</keyword>
<dbReference type="AlphaFoldDB" id="A0A4V3RZ67"/>
<reference evidence="7 8" key="1">
    <citation type="journal article" date="2013" name="Int. J. Syst. Evol. Microbiol.">
        <title>Marinicauda pacifica gen. nov., sp. nov., a prosthecate alphaproteobacterium of the family Hyphomonadaceae isolated from deep seawater.</title>
        <authorList>
            <person name="Zhang X.Y."/>
            <person name="Li G.W."/>
            <person name="Wang C.S."/>
            <person name="Zhang Y.J."/>
            <person name="Xu X.W."/>
            <person name="Li H."/>
            <person name="Liu A."/>
            <person name="Liu C."/>
            <person name="Xie B.B."/>
            <person name="Qin Q.L."/>
            <person name="Xu Z."/>
            <person name="Chen X.L."/>
            <person name="Zhou B.C."/>
            <person name="Zhang Y.Z."/>
        </authorList>
    </citation>
    <scope>NUCLEOTIDE SEQUENCE [LARGE SCALE GENOMIC DNA]</scope>
    <source>
        <strain evidence="7 8">P-1 km-3</strain>
    </source>
</reference>
<comment type="subcellular location">
    <subcellularLocation>
        <location evidence="1">Cell inner membrane</location>
        <topology evidence="1">Peripheral membrane protein</topology>
    </subcellularLocation>
</comment>
<evidence type="ECO:0000256" key="4">
    <source>
        <dbReference type="ARBA" id="ARBA00022741"/>
    </source>
</evidence>
<dbReference type="NCBIfam" id="NF008453">
    <property type="entry name" value="PRK11308.1"/>
    <property type="match status" value="2"/>
</dbReference>
<comment type="caution">
    <text evidence="7">The sequence shown here is derived from an EMBL/GenBank/DDBJ whole genome shotgun (WGS) entry which is preliminary data.</text>
</comment>
<name>A0A4V3RZ67_9PROT</name>
<dbReference type="GO" id="GO:0016887">
    <property type="term" value="F:ATP hydrolysis activity"/>
    <property type="evidence" value="ECO:0007669"/>
    <property type="project" value="InterPro"/>
</dbReference>
<dbReference type="GO" id="GO:0015833">
    <property type="term" value="P:peptide transport"/>
    <property type="evidence" value="ECO:0007669"/>
    <property type="project" value="InterPro"/>
</dbReference>
<dbReference type="Pfam" id="PF08352">
    <property type="entry name" value="oligo_HPY"/>
    <property type="match status" value="2"/>
</dbReference>
<dbReference type="CDD" id="cd03257">
    <property type="entry name" value="ABC_NikE_OppD_transporters"/>
    <property type="match status" value="2"/>
</dbReference>
<protein>
    <submittedName>
        <fullName evidence="7">Dipeptide ABC transporter ATP-binding protein</fullName>
    </submittedName>
</protein>
<organism evidence="7 8">
    <name type="scientific">Marinicauda pacifica</name>
    <dbReference type="NCBI Taxonomy" id="1133559"/>
    <lineage>
        <taxon>Bacteria</taxon>
        <taxon>Pseudomonadati</taxon>
        <taxon>Pseudomonadota</taxon>
        <taxon>Alphaproteobacteria</taxon>
        <taxon>Maricaulales</taxon>
        <taxon>Maricaulaceae</taxon>
        <taxon>Marinicauda</taxon>
    </lineage>
</organism>
<keyword evidence="5 7" id="KW-0067">ATP-binding</keyword>
<dbReference type="FunFam" id="3.40.50.300:FF:000016">
    <property type="entry name" value="Oligopeptide ABC transporter ATP-binding component"/>
    <property type="match status" value="2"/>
</dbReference>
<dbReference type="Proteomes" id="UP000305451">
    <property type="component" value="Unassembled WGS sequence"/>
</dbReference>
<comment type="similarity">
    <text evidence="2">Belongs to the ABC transporter superfamily.</text>
</comment>
<evidence type="ECO:0000256" key="2">
    <source>
        <dbReference type="ARBA" id="ARBA00005417"/>
    </source>
</evidence>
<dbReference type="Pfam" id="PF00005">
    <property type="entry name" value="ABC_tran"/>
    <property type="match status" value="2"/>
</dbReference>
<keyword evidence="4" id="KW-0547">Nucleotide-binding</keyword>
<dbReference type="GO" id="GO:0005886">
    <property type="term" value="C:plasma membrane"/>
    <property type="evidence" value="ECO:0007669"/>
    <property type="project" value="UniProtKB-SubCell"/>
</dbReference>
<dbReference type="InterPro" id="IPR003593">
    <property type="entry name" value="AAA+_ATPase"/>
</dbReference>
<dbReference type="InterPro" id="IPR017871">
    <property type="entry name" value="ABC_transporter-like_CS"/>
</dbReference>
<dbReference type="InterPro" id="IPR050319">
    <property type="entry name" value="ABC_transp_ATP-bind"/>
</dbReference>
<evidence type="ECO:0000313" key="7">
    <source>
        <dbReference type="EMBL" id="TGY93059.1"/>
    </source>
</evidence>
<dbReference type="OrthoDB" id="9802264at2"/>
<evidence type="ECO:0000256" key="1">
    <source>
        <dbReference type="ARBA" id="ARBA00004417"/>
    </source>
</evidence>